<dbReference type="RefSeq" id="WP_207689920.1">
    <property type="nucleotide sequence ID" value="NZ_CP061799.1"/>
</dbReference>
<accession>A0A975B3B5</accession>
<dbReference type="Proteomes" id="UP000663720">
    <property type="component" value="Chromosome"/>
</dbReference>
<dbReference type="SUPFAM" id="SSF141571">
    <property type="entry name" value="Pentapeptide repeat-like"/>
    <property type="match status" value="1"/>
</dbReference>
<organism evidence="2 3">
    <name type="scientific">Desulfonema limicola</name>
    <dbReference type="NCBI Taxonomy" id="45656"/>
    <lineage>
        <taxon>Bacteria</taxon>
        <taxon>Pseudomonadati</taxon>
        <taxon>Thermodesulfobacteriota</taxon>
        <taxon>Desulfobacteria</taxon>
        <taxon>Desulfobacterales</taxon>
        <taxon>Desulfococcaceae</taxon>
        <taxon>Desulfonema</taxon>
    </lineage>
</organism>
<sequence>MKKDDLKKIIEDHKLWLKSNGKKGVPADLSGANLSGIDLSEVNLVLARLAGVDFSGATLVLVDLSQADLSRADLSGADLSGADLLLTDFSGADLSGADLSVADLSGANLSNAKLQAASLPQADLSGADLSKSDLSRTDLSGADLSKSDLSGANFSQAYAAKANFSQANLSGANFLLVSCNDAEFKGAVLTGLTIDTLTMAQISSGIIRKFYDTFQLIELDKSEGFVIIRDIELPPPYYQAGLAIINYFAMFLAHKYPGGTIKIRVEFRRITVAMIIETYDESVKKQIEELFEIYGLIIQGKLVPDVLSKDKKQVMQLEKQILHSEAMLETTKKLMINVRDGKAIEADISWLRNHLGRLLQHPDSQTKAVRDIVNKSVRYASKNRYTEID</sequence>
<dbReference type="AlphaFoldDB" id="A0A975B3B5"/>
<dbReference type="Gene3D" id="2.160.20.80">
    <property type="entry name" value="E3 ubiquitin-protein ligase SopA"/>
    <property type="match status" value="2"/>
</dbReference>
<proteinExistence type="predicted"/>
<evidence type="ECO:0000313" key="3">
    <source>
        <dbReference type="Proteomes" id="UP000663720"/>
    </source>
</evidence>
<dbReference type="PANTHER" id="PTHR47485:SF1">
    <property type="entry name" value="THYLAKOID LUMENAL 17.4 KDA PROTEIN, CHLOROPLASTIC"/>
    <property type="match status" value="1"/>
</dbReference>
<name>A0A975B3B5_9BACT</name>
<keyword evidence="3" id="KW-1185">Reference proteome</keyword>
<reference evidence="2" key="1">
    <citation type="journal article" date="2021" name="Microb. Physiol.">
        <title>Proteogenomic Insights into the Physiology of Marine, Sulfate-Reducing, Filamentous Desulfonema limicola and Desulfonema magnum.</title>
        <authorList>
            <person name="Schnaars V."/>
            <person name="Wohlbrand L."/>
            <person name="Scheve S."/>
            <person name="Hinrichs C."/>
            <person name="Reinhardt R."/>
            <person name="Rabus R."/>
        </authorList>
    </citation>
    <scope>NUCLEOTIDE SEQUENCE</scope>
    <source>
        <strain evidence="2">5ac10</strain>
    </source>
</reference>
<dbReference type="PANTHER" id="PTHR47485">
    <property type="entry name" value="THYLAKOID LUMENAL 17.4 KDA PROTEIN, CHLOROPLASTIC"/>
    <property type="match status" value="1"/>
</dbReference>
<gene>
    <name evidence="2" type="ORF">dnl_02140</name>
</gene>
<dbReference type="KEGG" id="dli:dnl_02140"/>
<evidence type="ECO:0000313" key="2">
    <source>
        <dbReference type="EMBL" id="QTA78008.1"/>
    </source>
</evidence>
<dbReference type="InterPro" id="IPR001646">
    <property type="entry name" value="5peptide_repeat"/>
</dbReference>
<dbReference type="EMBL" id="CP061799">
    <property type="protein sequence ID" value="QTA78008.1"/>
    <property type="molecule type" value="Genomic_DNA"/>
</dbReference>
<protein>
    <submittedName>
        <fullName evidence="2">Pentapeptide repeat-containing protein</fullName>
    </submittedName>
</protein>
<evidence type="ECO:0000256" key="1">
    <source>
        <dbReference type="ARBA" id="ARBA00022737"/>
    </source>
</evidence>
<keyword evidence="1" id="KW-0677">Repeat</keyword>
<dbReference type="Pfam" id="PF00805">
    <property type="entry name" value="Pentapeptide"/>
    <property type="match status" value="3"/>
</dbReference>